<dbReference type="EMBL" id="LLXI01006179">
    <property type="protein sequence ID" value="PKY61979.1"/>
    <property type="molecule type" value="Genomic_DNA"/>
</dbReference>
<dbReference type="VEuPathDB" id="FungiDB:FUN_013512"/>
<sequence>MSNNTTEANINISEKQILGNNWFDINEESTDEPIFKLRAFELNKADMIHDENSEYESEYDDFESENEENFNNDNESDIRVEQSKPKNLTPCVLIDKIDGKIQRCKNLESFRTLWQLVGIWQVDSNEVLEANKSLENLGVCSYHFNHDQKLHDSKTKKKKSIADSILHRRNGCSKHLTWSLLGKNIQVTCNGQHKCPALEECNPICKPVSEDIKNSRYICSECYELEGGHFHIKPGKGKLLATCVEQKYHDHDIKKNLEIIAR</sequence>
<feature type="coiled-coil region" evidence="1">
    <location>
        <begin position="45"/>
        <end position="72"/>
    </location>
</feature>
<dbReference type="Proteomes" id="UP000234323">
    <property type="component" value="Unassembled WGS sequence"/>
</dbReference>
<dbReference type="VEuPathDB" id="FungiDB:RhiirFUN_012595"/>
<reference evidence="2 3" key="1">
    <citation type="submission" date="2015-10" db="EMBL/GenBank/DDBJ databases">
        <title>Genome analyses suggest a sexual origin of heterokaryosis in a supposedly ancient asexual fungus.</title>
        <authorList>
            <person name="Ropars J."/>
            <person name="Sedzielewska K."/>
            <person name="Noel J."/>
            <person name="Charron P."/>
            <person name="Farinelli L."/>
            <person name="Marton T."/>
            <person name="Kruger M."/>
            <person name="Pelin A."/>
            <person name="Brachmann A."/>
            <person name="Corradi N."/>
        </authorList>
    </citation>
    <scope>NUCLEOTIDE SEQUENCE [LARGE SCALE GENOMIC DNA]</scope>
    <source>
        <strain evidence="2 3">A4</strain>
    </source>
</reference>
<evidence type="ECO:0000313" key="2">
    <source>
        <dbReference type="EMBL" id="PKY61979.1"/>
    </source>
</evidence>
<protein>
    <submittedName>
        <fullName evidence="2">Uncharacterized protein</fullName>
    </submittedName>
</protein>
<dbReference type="VEuPathDB" id="FungiDB:RhiirA1_389015"/>
<name>A0A2I1HSW0_9GLOM</name>
<dbReference type="AlphaFoldDB" id="A0A2I1HSW0"/>
<evidence type="ECO:0000313" key="3">
    <source>
        <dbReference type="Proteomes" id="UP000234323"/>
    </source>
</evidence>
<accession>A0A2I1HSW0</accession>
<organism evidence="2 3">
    <name type="scientific">Rhizophagus irregularis</name>
    <dbReference type="NCBI Taxonomy" id="588596"/>
    <lineage>
        <taxon>Eukaryota</taxon>
        <taxon>Fungi</taxon>
        <taxon>Fungi incertae sedis</taxon>
        <taxon>Mucoromycota</taxon>
        <taxon>Glomeromycotina</taxon>
        <taxon>Glomeromycetes</taxon>
        <taxon>Glomerales</taxon>
        <taxon>Glomeraceae</taxon>
        <taxon>Rhizophagus</taxon>
    </lineage>
</organism>
<comment type="caution">
    <text evidence="2">The sequence shown here is derived from an EMBL/GenBank/DDBJ whole genome shotgun (WGS) entry which is preliminary data.</text>
</comment>
<evidence type="ECO:0000256" key="1">
    <source>
        <dbReference type="SAM" id="Coils"/>
    </source>
</evidence>
<proteinExistence type="predicted"/>
<keyword evidence="1" id="KW-0175">Coiled coil</keyword>
<keyword evidence="3" id="KW-1185">Reference proteome</keyword>
<gene>
    <name evidence="2" type="ORF">RhiirA4_432192</name>
</gene>